<comment type="caution">
    <text evidence="3">The sequence shown here is derived from an EMBL/GenBank/DDBJ whole genome shotgun (WGS) entry which is preliminary data.</text>
</comment>
<dbReference type="InterPro" id="IPR058094">
    <property type="entry name" value="Ig-like_OmpL47-like"/>
</dbReference>
<feature type="compositionally biased region" description="Polar residues" evidence="1">
    <location>
        <begin position="825"/>
        <end position="838"/>
    </location>
</feature>
<evidence type="ECO:0000256" key="1">
    <source>
        <dbReference type="SAM" id="MobiDB-lite"/>
    </source>
</evidence>
<dbReference type="SUPFAM" id="SSF51126">
    <property type="entry name" value="Pectin lyase-like"/>
    <property type="match status" value="1"/>
</dbReference>
<feature type="chain" id="PRO_5022206546" evidence="2">
    <location>
        <begin position="44"/>
        <end position="1015"/>
    </location>
</feature>
<dbReference type="AlphaFoldDB" id="A0A542ZE48"/>
<feature type="region of interest" description="Disordered" evidence="1">
    <location>
        <begin position="773"/>
        <end position="840"/>
    </location>
</feature>
<dbReference type="CDD" id="cd23669">
    <property type="entry name" value="GH55_SacteLam55A-like"/>
    <property type="match status" value="1"/>
</dbReference>
<proteinExistence type="predicted"/>
<feature type="signal peptide" evidence="2">
    <location>
        <begin position="1"/>
        <end position="43"/>
    </location>
</feature>
<protein>
    <submittedName>
        <fullName evidence="3">Uncharacterized protein</fullName>
    </submittedName>
</protein>
<evidence type="ECO:0000313" key="4">
    <source>
        <dbReference type="Proteomes" id="UP000315389"/>
    </source>
</evidence>
<dbReference type="NCBIfam" id="NF047446">
    <property type="entry name" value="barrel_OmpL47"/>
    <property type="match status" value="1"/>
</dbReference>
<evidence type="ECO:0000256" key="2">
    <source>
        <dbReference type="SAM" id="SignalP"/>
    </source>
</evidence>
<evidence type="ECO:0000313" key="3">
    <source>
        <dbReference type="EMBL" id="TQL58587.1"/>
    </source>
</evidence>
<dbReference type="Proteomes" id="UP000315389">
    <property type="component" value="Unassembled WGS sequence"/>
</dbReference>
<keyword evidence="4" id="KW-1185">Reference proteome</keyword>
<feature type="compositionally biased region" description="Polar residues" evidence="1">
    <location>
        <begin position="773"/>
        <end position="782"/>
    </location>
</feature>
<name>A0A542ZE48_RARFA</name>
<dbReference type="RefSeq" id="WP_142121611.1">
    <property type="nucleotide sequence ID" value="NZ_BAAASV010000002.1"/>
</dbReference>
<keyword evidence="2" id="KW-0732">Signal</keyword>
<dbReference type="InterPro" id="IPR059186">
    <property type="entry name" value="SACTE_4363"/>
</dbReference>
<organism evidence="3 4">
    <name type="scientific">Rarobacter faecitabidus</name>
    <dbReference type="NCBI Taxonomy" id="13243"/>
    <lineage>
        <taxon>Bacteria</taxon>
        <taxon>Bacillati</taxon>
        <taxon>Actinomycetota</taxon>
        <taxon>Actinomycetes</taxon>
        <taxon>Micrococcales</taxon>
        <taxon>Rarobacteraceae</taxon>
        <taxon>Rarobacter</taxon>
    </lineage>
</organism>
<sequence>MRAHTAATSISPPLSVAKRAASGVAVAALVTSGLALGAGTAQAASFTLADAQNPDFGPNVTIFDSSMTASSIQTQMRAAATAMAGDANHWSSERKAFFFKPGNYGSVADPIQSEIGYYTTVAGLGQSPDSVTINGSLSVEQELHNTGPGDYCSSIGDRYDSPLCKSPGSLNNFWRGMSNLSIDPVPNQAFYDAGNAAQNHTNSVRWAVSQAAPLRRIHIKDDANAAQLLLIGQYYGYASGGFMASSKVDGEVYAAGQQQWYTRDSDIHSWNGSVWNMVFSGVNGGPADDYPDSAENPNAHDATNKYANYGNTPISRDAPFLTWDAATGYSVFVPDARTNAAGVQWTPTSAGAGVSRSLNDFVVFKPGNFTATAANSALAAGKHLLFTPGQYSVSEALNVTKPDTVILGLGLATLRPSNGNAVITVGDVSNVSLSGLMLEPTTNKSKMLVQVGPRGATVANAAKPTTLSDIFIRVGGAQYGSVETAIEINSPNTQIDNIWSWRADHGFNSGVGQGYQWSDNQADTGLRVNGANVTALGLFVEHYQKSQTVWNGENGRTIFYQNELPYEPATQAEFSDRGRDGYAAYKVDPSVANHELFGAGVYSYFRWVDNVWSETAISVPKKSTVKVRRVVTRWLNGCVSPTATSTNPNCTDGLGGGIRHLVNDQGGSANSGPGLGDAAKTKWMREYNSSTGDLTKPTLSLTGSAPGAALTQITAAASDGGGTPANQIHIDYKVGNSLWYPANGTVITPPNGENITVYVRAVDLAGNVSDFQTWTGTVNNPGNPGELDPGTPGGGNNGGGNNGGGNNGGGDNLPPGSGTDPKNPGQGTNPNGTLTIGTKLSAKIRVTPTKASGNKGWHRKAVTLAASGTLEAGKAGFLQIKVGSAAWRTYTGPAKVTTNGKKVVLQARVVSGTTVSPVDSATVKIDTKKPTKLKVKVLKKKKKGAKVLRLSATDKTSKIAKIQYKVNAKGKWKTFKKAKGIRVTAKLKKISIRAIDNAGNVSKAKKVKVKAKWRR</sequence>
<dbReference type="EMBL" id="VFOS01000003">
    <property type="protein sequence ID" value="TQL58587.1"/>
    <property type="molecule type" value="Genomic_DNA"/>
</dbReference>
<dbReference type="InterPro" id="IPR011050">
    <property type="entry name" value="Pectin_lyase_fold/virulence"/>
</dbReference>
<feature type="compositionally biased region" description="Gly residues" evidence="1">
    <location>
        <begin position="791"/>
        <end position="811"/>
    </location>
</feature>
<gene>
    <name evidence="3" type="ORF">FB461_2002</name>
</gene>
<dbReference type="OrthoDB" id="2479530at2"/>
<accession>A0A542ZE48</accession>
<reference evidence="3 4" key="1">
    <citation type="submission" date="2019-06" db="EMBL/GenBank/DDBJ databases">
        <title>Sequencing the genomes of 1000 actinobacteria strains.</title>
        <authorList>
            <person name="Klenk H.-P."/>
        </authorList>
    </citation>
    <scope>NUCLEOTIDE SEQUENCE [LARGE SCALE GENOMIC DNA]</scope>
    <source>
        <strain evidence="3 4">DSM 4813</strain>
    </source>
</reference>